<dbReference type="InterPro" id="IPR030678">
    <property type="entry name" value="Peptide/Ni-bd"/>
</dbReference>
<feature type="domain" description="Solute-binding protein family 5" evidence="6">
    <location>
        <begin position="74"/>
        <end position="454"/>
    </location>
</feature>
<proteinExistence type="inferred from homology"/>
<dbReference type="Gene3D" id="3.40.190.10">
    <property type="entry name" value="Periplasmic binding protein-like II"/>
    <property type="match status" value="1"/>
</dbReference>
<dbReference type="PIRSF" id="PIRSF002741">
    <property type="entry name" value="MppA"/>
    <property type="match status" value="1"/>
</dbReference>
<keyword evidence="8" id="KW-1185">Reference proteome</keyword>
<gene>
    <name evidence="7" type="ORF">AADA34_03055</name>
</gene>
<dbReference type="InterPro" id="IPR000914">
    <property type="entry name" value="SBP_5_dom"/>
</dbReference>
<dbReference type="SUPFAM" id="SSF53850">
    <property type="entry name" value="Periplasmic binding protein-like II"/>
    <property type="match status" value="1"/>
</dbReference>
<feature type="chain" id="PRO_5045766565" evidence="5">
    <location>
        <begin position="20"/>
        <end position="540"/>
    </location>
</feature>
<evidence type="ECO:0000256" key="2">
    <source>
        <dbReference type="ARBA" id="ARBA00005695"/>
    </source>
</evidence>
<evidence type="ECO:0000256" key="4">
    <source>
        <dbReference type="ARBA" id="ARBA00022729"/>
    </source>
</evidence>
<comment type="subcellular location">
    <subcellularLocation>
        <location evidence="1">Cell membrane</location>
        <topology evidence="1">Lipid-anchor</topology>
    </subcellularLocation>
</comment>
<dbReference type="InterPro" id="IPR023765">
    <property type="entry name" value="SBP_5_CS"/>
</dbReference>
<dbReference type="RefSeq" id="WP_341611375.1">
    <property type="nucleotide sequence ID" value="NZ_JBBWSC010000002.1"/>
</dbReference>
<comment type="similarity">
    <text evidence="2">Belongs to the bacterial solute-binding protein 5 family.</text>
</comment>
<dbReference type="InterPro" id="IPR039424">
    <property type="entry name" value="SBP_5"/>
</dbReference>
<evidence type="ECO:0000259" key="6">
    <source>
        <dbReference type="Pfam" id="PF00496"/>
    </source>
</evidence>
<evidence type="ECO:0000256" key="5">
    <source>
        <dbReference type="SAM" id="SignalP"/>
    </source>
</evidence>
<protein>
    <submittedName>
        <fullName evidence="7">Peptide ABC transporter substrate-binding protein</fullName>
    </submittedName>
</protein>
<reference evidence="7 8" key="1">
    <citation type="submission" date="2024-04" db="EMBL/GenBank/DDBJ databases">
        <title>Staphylococcus debuckii a clinical isolate.</title>
        <authorList>
            <person name="Magnan C."/>
            <person name="Plumet L."/>
            <person name="Morsli M."/>
            <person name="Molle V."/>
            <person name="Lavigne J.-P."/>
        </authorList>
    </citation>
    <scope>NUCLEOTIDE SEQUENCE [LARGE SCALE GENOMIC DNA]</scope>
    <source>
        <strain evidence="7 8">NSD001</strain>
    </source>
</reference>
<dbReference type="PANTHER" id="PTHR30290:SF10">
    <property type="entry name" value="PERIPLASMIC OLIGOPEPTIDE-BINDING PROTEIN-RELATED"/>
    <property type="match status" value="1"/>
</dbReference>
<organism evidence="7 8">
    <name type="scientific">Staphylococcus debuckii</name>
    <dbReference type="NCBI Taxonomy" id="2044912"/>
    <lineage>
        <taxon>Bacteria</taxon>
        <taxon>Bacillati</taxon>
        <taxon>Bacillota</taxon>
        <taxon>Bacilli</taxon>
        <taxon>Bacillales</taxon>
        <taxon>Staphylococcaceae</taxon>
        <taxon>Staphylococcus</taxon>
    </lineage>
</organism>
<evidence type="ECO:0000256" key="1">
    <source>
        <dbReference type="ARBA" id="ARBA00004193"/>
    </source>
</evidence>
<sequence length="540" mass="61100">MNKKTKILTGILSSALVLTACSSGGGNKEGKVLKLSEGSDIPTLDPSLATDAVSFTQFTQIYEGLYTLDKNDKAVPAIAKANPEKSKDGKTWTIKLRDDAKWSNGDPVTADDFVYSWRRTVNKDTASEYAYMFENIKNAKEITEGKKKPEELGVKAVDKHTLQIELLKDLPYMQSLLTFGSFLPQNEKFVEKHGKKYGTTDKDILTNGPFKIENWKNENSWDLVKNDKYYDKDKVKLDKVHYKVVKDSQTSVNMYESKDLDITGLTPENIKKYKNDKEFKTREDVAVYFLRLNKTKNKDLANDHLRKALASSIDKETFVKNNLNNGSTASDILTAKKFIKYPDGKDYTDGVKPSSKYNVDDAKKEYDLAKKELGKDKFEINFLTYDQDTSLTQAEFIKAQVEKNLPGVTLKIKQLPFKQKLKEESSLNFDISMGGWGPDFPDPTTYLDLFKADSPHNQTGFADPEYDKILSDANSDEALKNPAKRLDMLQGAEDKLLEETPIVPIFQKGGASLRRDTIKNWTTHKFGGEYSLKEVELSDK</sequence>
<evidence type="ECO:0000256" key="3">
    <source>
        <dbReference type="ARBA" id="ARBA00022448"/>
    </source>
</evidence>
<dbReference type="Proteomes" id="UP001380601">
    <property type="component" value="Unassembled WGS sequence"/>
</dbReference>
<dbReference type="PANTHER" id="PTHR30290">
    <property type="entry name" value="PERIPLASMIC BINDING COMPONENT OF ABC TRANSPORTER"/>
    <property type="match status" value="1"/>
</dbReference>
<dbReference type="CDD" id="cd08504">
    <property type="entry name" value="PBP2_OppA"/>
    <property type="match status" value="1"/>
</dbReference>
<dbReference type="EMBL" id="JBBWSC010000002">
    <property type="protein sequence ID" value="MEL0537704.1"/>
    <property type="molecule type" value="Genomic_DNA"/>
</dbReference>
<name>A0ABU9EWP8_9STAP</name>
<dbReference type="PROSITE" id="PS01040">
    <property type="entry name" value="SBP_BACTERIAL_5"/>
    <property type="match status" value="1"/>
</dbReference>
<keyword evidence="3" id="KW-0813">Transport</keyword>
<feature type="signal peptide" evidence="5">
    <location>
        <begin position="1"/>
        <end position="19"/>
    </location>
</feature>
<dbReference type="Pfam" id="PF00496">
    <property type="entry name" value="SBP_bac_5"/>
    <property type="match status" value="1"/>
</dbReference>
<dbReference type="PROSITE" id="PS51257">
    <property type="entry name" value="PROKAR_LIPOPROTEIN"/>
    <property type="match status" value="1"/>
</dbReference>
<dbReference type="Gene3D" id="3.10.105.10">
    <property type="entry name" value="Dipeptide-binding Protein, Domain 3"/>
    <property type="match status" value="1"/>
</dbReference>
<keyword evidence="4 5" id="KW-0732">Signal</keyword>
<dbReference type="Gene3D" id="3.90.76.10">
    <property type="entry name" value="Dipeptide-binding Protein, Domain 1"/>
    <property type="match status" value="1"/>
</dbReference>
<accession>A0ABU9EWP8</accession>
<evidence type="ECO:0000313" key="7">
    <source>
        <dbReference type="EMBL" id="MEL0537704.1"/>
    </source>
</evidence>
<evidence type="ECO:0000313" key="8">
    <source>
        <dbReference type="Proteomes" id="UP001380601"/>
    </source>
</evidence>
<comment type="caution">
    <text evidence="7">The sequence shown here is derived from an EMBL/GenBank/DDBJ whole genome shotgun (WGS) entry which is preliminary data.</text>
</comment>